<evidence type="ECO:0000313" key="4">
    <source>
        <dbReference type="Proteomes" id="UP000289738"/>
    </source>
</evidence>
<evidence type="ECO:0000313" key="3">
    <source>
        <dbReference type="EMBL" id="RYR09157.1"/>
    </source>
</evidence>
<dbReference type="AlphaFoldDB" id="A0A444Z4L2"/>
<gene>
    <name evidence="3" type="ORF">Ahy_B05g077256</name>
</gene>
<sequence length="419" mass="46841">MPRIGRFTKKSKVDSLCQGSTAASSVSQVDGLIPPSGGTGPSPTSSLPPFRPPRTEPLPAPQPPTNGAQHSEPPDEDLDQEADEVDSFEQHIDNQFAAAEALKRKRRKTTEFWDVKTIESDGTIKQLHLSVREAMKPPNGRKIVLRFNDRLQPVGNEAGILSGVVGMLGSDYTKFPICEKDWRKVRSRDKIYNECVKELFHFEEDNRTLEENIRRRPPGITADHWRWFLDYRNSEDTKEKCKKNAENRSKQLYTHTGGSKSLARLEEEESERLGRPVSRGELFVLTHKRPNGSYLHDAARAIGEKIAEIEQHDESSRLLSQNDSLAQALGKEHPGRVRGMGIGPTTSQVFGTNSSQSSIGTQREETQRVLLELQAELAAEKLKRKAMESALMCLVRGQGGELPPNVAAWMNSLEGQSRE</sequence>
<protein>
    <submittedName>
        <fullName evidence="3">Uncharacterized protein</fullName>
    </submittedName>
</protein>
<dbReference type="EMBL" id="SDMP01000015">
    <property type="protein sequence ID" value="RYR09157.1"/>
    <property type="molecule type" value="Genomic_DNA"/>
</dbReference>
<feature type="compositionally biased region" description="Polar residues" evidence="2">
    <location>
        <begin position="344"/>
        <end position="361"/>
    </location>
</feature>
<dbReference type="PANTHER" id="PTHR33144:SF45">
    <property type="entry name" value="TRANSPOSASE TNP1_EN_SPM-LIKE DOMAIN-CONTAINING PROTEIN"/>
    <property type="match status" value="1"/>
</dbReference>
<feature type="region of interest" description="Disordered" evidence="2">
    <location>
        <begin position="334"/>
        <end position="362"/>
    </location>
</feature>
<dbReference type="STRING" id="3818.A0A444Z4L2"/>
<feature type="region of interest" description="Disordered" evidence="2">
    <location>
        <begin position="240"/>
        <end position="273"/>
    </location>
</feature>
<evidence type="ECO:0000256" key="2">
    <source>
        <dbReference type="SAM" id="MobiDB-lite"/>
    </source>
</evidence>
<evidence type="ECO:0000256" key="1">
    <source>
        <dbReference type="SAM" id="Coils"/>
    </source>
</evidence>
<accession>A0A444Z4L2</accession>
<feature type="compositionally biased region" description="Basic and acidic residues" evidence="2">
    <location>
        <begin position="240"/>
        <end position="249"/>
    </location>
</feature>
<dbReference type="InterPro" id="IPR004252">
    <property type="entry name" value="Probable_transposase_24"/>
</dbReference>
<feature type="compositionally biased region" description="Pro residues" evidence="2">
    <location>
        <begin position="49"/>
        <end position="64"/>
    </location>
</feature>
<organism evidence="3 4">
    <name type="scientific">Arachis hypogaea</name>
    <name type="common">Peanut</name>
    <dbReference type="NCBI Taxonomy" id="3818"/>
    <lineage>
        <taxon>Eukaryota</taxon>
        <taxon>Viridiplantae</taxon>
        <taxon>Streptophyta</taxon>
        <taxon>Embryophyta</taxon>
        <taxon>Tracheophyta</taxon>
        <taxon>Spermatophyta</taxon>
        <taxon>Magnoliopsida</taxon>
        <taxon>eudicotyledons</taxon>
        <taxon>Gunneridae</taxon>
        <taxon>Pentapetalae</taxon>
        <taxon>rosids</taxon>
        <taxon>fabids</taxon>
        <taxon>Fabales</taxon>
        <taxon>Fabaceae</taxon>
        <taxon>Papilionoideae</taxon>
        <taxon>50 kb inversion clade</taxon>
        <taxon>dalbergioids sensu lato</taxon>
        <taxon>Dalbergieae</taxon>
        <taxon>Pterocarpus clade</taxon>
        <taxon>Arachis</taxon>
    </lineage>
</organism>
<dbReference type="PANTHER" id="PTHR33144">
    <property type="entry name" value="OS10G0409366 PROTEIN-RELATED"/>
    <property type="match status" value="1"/>
</dbReference>
<feature type="compositionally biased region" description="Basic residues" evidence="2">
    <location>
        <begin position="1"/>
        <end position="10"/>
    </location>
</feature>
<keyword evidence="1" id="KW-0175">Coiled coil</keyword>
<keyword evidence="4" id="KW-1185">Reference proteome</keyword>
<proteinExistence type="predicted"/>
<dbReference type="Pfam" id="PF03004">
    <property type="entry name" value="Transposase_24"/>
    <property type="match status" value="1"/>
</dbReference>
<feature type="compositionally biased region" description="Low complexity" evidence="2">
    <location>
        <begin position="31"/>
        <end position="48"/>
    </location>
</feature>
<comment type="caution">
    <text evidence="3">The sequence shown here is derived from an EMBL/GenBank/DDBJ whole genome shotgun (WGS) entry which is preliminary data.</text>
</comment>
<feature type="compositionally biased region" description="Acidic residues" evidence="2">
    <location>
        <begin position="74"/>
        <end position="84"/>
    </location>
</feature>
<feature type="region of interest" description="Disordered" evidence="2">
    <location>
        <begin position="1"/>
        <end position="84"/>
    </location>
</feature>
<feature type="compositionally biased region" description="Polar residues" evidence="2">
    <location>
        <begin position="17"/>
        <end position="28"/>
    </location>
</feature>
<feature type="coiled-coil region" evidence="1">
    <location>
        <begin position="363"/>
        <end position="390"/>
    </location>
</feature>
<name>A0A444Z4L2_ARAHY</name>
<reference evidence="3 4" key="1">
    <citation type="submission" date="2019-01" db="EMBL/GenBank/DDBJ databases">
        <title>Sequencing of cultivated peanut Arachis hypogaea provides insights into genome evolution and oil improvement.</title>
        <authorList>
            <person name="Chen X."/>
        </authorList>
    </citation>
    <scope>NUCLEOTIDE SEQUENCE [LARGE SCALE GENOMIC DNA]</scope>
    <source>
        <strain evidence="4">cv. Fuhuasheng</strain>
        <tissue evidence="3">Leaves</tissue>
    </source>
</reference>
<dbReference type="Proteomes" id="UP000289738">
    <property type="component" value="Chromosome B05"/>
</dbReference>